<dbReference type="InParanoid" id="A0A059DAN0"/>
<feature type="compositionally biased region" description="Basic and acidic residues" evidence="1">
    <location>
        <begin position="644"/>
        <end position="661"/>
    </location>
</feature>
<accession>A0A059DAN0</accession>
<dbReference type="FunCoup" id="A0A059DAN0">
    <property type="interactions" value="1046"/>
</dbReference>
<feature type="region of interest" description="Disordered" evidence="1">
    <location>
        <begin position="427"/>
        <end position="488"/>
    </location>
</feature>
<evidence type="ECO:0000313" key="2">
    <source>
        <dbReference type="EMBL" id="KCW87647.1"/>
    </source>
</evidence>
<dbReference type="KEGG" id="egr:104414022"/>
<dbReference type="OrthoDB" id="767974at2759"/>
<dbReference type="OMA" id="DMDTIPK"/>
<sequence length="693" mass="77986">MAGLGLFHTDCESILSEIKHQEKQLALKRRWLMGLPLSKSELKHLEGPEFLKKKVLHESMLREDDIFYETAKMHVEEAILSHDMEEGCSGVPENVNSSDMPNMLKEILPHLNDMTNKGLYNLAMIVTRGSVEFDKTRWKMKKLIRETARRVCHVEKNTQWDNDTVKKLYQLFNDPRNFQGNCLNHLAPASHSQRAAALKLLGRLEELSTPALIAMYRKLRQVQGRVPRLEPFKNGRSRDDLISKVRKTSRNMLLDLGSRDFLPEPLAKAMAIAVLSLKLASGLQSSVGTEFYQFSSEIRSLQDDIVKAVSLLNSKVRFQELKVLQSLLDPSAKVSNGRLRTAVKSILTEYLFECSDLDVIPRSLLECLAFINRNSRTAPPSPFLKEEVEEEVECILVVSAHMKQNVWDLLPEIGYHTDFANAYMEELEESDEDANSDYEDERHTRILNSGSSDNIDSLFPVEGTGESITDSSNLPHSNIKADDSSPSHTPGKVFYSAAAIKSEPDISPSIAYTAAWYSSSSLLFQDLKSSERLNSMDVDSSKPSSNFSAAKTDGDGPFALLSPNAGCAKSLERHKAEDDELKNQQWDVSNSPSTFINRYLAVQEACDETSIIAYNLVGYILEEFAQREGLNLVMNESSYLGRDQSNEEGHEEKKDSSHHKGSEDFVIHRALDNPALCLNKSVMERLKEFTSIP</sequence>
<feature type="compositionally biased region" description="Polar residues" evidence="1">
    <location>
        <begin position="466"/>
        <end position="476"/>
    </location>
</feature>
<feature type="region of interest" description="Disordered" evidence="1">
    <location>
        <begin position="642"/>
        <end position="661"/>
    </location>
</feature>
<dbReference type="AlphaFoldDB" id="A0A059DAN0"/>
<dbReference type="EMBL" id="KK198753">
    <property type="protein sequence ID" value="KCW87647.1"/>
    <property type="molecule type" value="Genomic_DNA"/>
</dbReference>
<evidence type="ECO:0000256" key="1">
    <source>
        <dbReference type="SAM" id="MobiDB-lite"/>
    </source>
</evidence>
<proteinExistence type="predicted"/>
<gene>
    <name evidence="2" type="ORF">EUGRSUZ_A00038</name>
</gene>
<dbReference type="Gramene" id="KCW87647">
    <property type="protein sequence ID" value="KCW87647"/>
    <property type="gene ID" value="EUGRSUZ_A00038"/>
</dbReference>
<dbReference type="PANTHER" id="PTHR36071">
    <property type="entry name" value="DNA DOUBLE-STRAND BREAK REPAIR PROTEIN"/>
    <property type="match status" value="1"/>
</dbReference>
<reference evidence="2" key="1">
    <citation type="submission" date="2013-07" db="EMBL/GenBank/DDBJ databases">
        <title>The genome of Eucalyptus grandis.</title>
        <authorList>
            <person name="Schmutz J."/>
            <person name="Hayes R."/>
            <person name="Myburg A."/>
            <person name="Tuskan G."/>
            <person name="Grattapaglia D."/>
            <person name="Rokhsar D.S."/>
        </authorList>
    </citation>
    <scope>NUCLEOTIDE SEQUENCE</scope>
    <source>
        <tissue evidence="2">Leaf extractions</tissue>
    </source>
</reference>
<dbReference type="STRING" id="71139.A0A059DAN0"/>
<organism evidence="2">
    <name type="scientific">Eucalyptus grandis</name>
    <name type="common">Flooded gum</name>
    <dbReference type="NCBI Taxonomy" id="71139"/>
    <lineage>
        <taxon>Eukaryota</taxon>
        <taxon>Viridiplantae</taxon>
        <taxon>Streptophyta</taxon>
        <taxon>Embryophyta</taxon>
        <taxon>Tracheophyta</taxon>
        <taxon>Spermatophyta</taxon>
        <taxon>Magnoliopsida</taxon>
        <taxon>eudicotyledons</taxon>
        <taxon>Gunneridae</taxon>
        <taxon>Pentapetalae</taxon>
        <taxon>rosids</taxon>
        <taxon>malvids</taxon>
        <taxon>Myrtales</taxon>
        <taxon>Myrtaceae</taxon>
        <taxon>Myrtoideae</taxon>
        <taxon>Eucalypteae</taxon>
        <taxon>Eucalyptus</taxon>
    </lineage>
</organism>
<feature type="compositionally biased region" description="Acidic residues" evidence="1">
    <location>
        <begin position="427"/>
        <end position="439"/>
    </location>
</feature>
<dbReference type="eggNOG" id="ENOG502R4EM">
    <property type="taxonomic scope" value="Eukaryota"/>
</dbReference>
<feature type="compositionally biased region" description="Polar residues" evidence="1">
    <location>
        <begin position="446"/>
        <end position="455"/>
    </location>
</feature>
<name>A0A059DAN0_EUCGR</name>
<dbReference type="PANTHER" id="PTHR36071:SF1">
    <property type="entry name" value="DNA DOUBLE-STRAND BREAK REPAIR PROTEIN"/>
    <property type="match status" value="1"/>
</dbReference>
<protein>
    <submittedName>
        <fullName evidence="2">Uncharacterized protein</fullName>
    </submittedName>
</protein>